<dbReference type="EMBL" id="PJRP01000014">
    <property type="protein sequence ID" value="PLP97937.1"/>
    <property type="molecule type" value="Genomic_DNA"/>
</dbReference>
<dbReference type="Proteomes" id="UP000234341">
    <property type="component" value="Unassembled WGS sequence"/>
</dbReference>
<evidence type="ECO:0000313" key="1">
    <source>
        <dbReference type="EMBL" id="PLP97937.1"/>
    </source>
</evidence>
<comment type="caution">
    <text evidence="1">The sequence shown here is derived from an EMBL/GenBank/DDBJ whole genome shotgun (WGS) entry which is preliminary data.</text>
</comment>
<reference evidence="1 2" key="1">
    <citation type="submission" date="2017-12" db="EMBL/GenBank/DDBJ databases">
        <title>Genome sequence of the active heterotrophic nitrifier-denitrifier, Cupriavidus pauculus UM1.</title>
        <authorList>
            <person name="Putonti C."/>
            <person name="Castignetti D."/>
        </authorList>
    </citation>
    <scope>NUCLEOTIDE SEQUENCE [LARGE SCALE GENOMIC DNA]</scope>
    <source>
        <strain evidence="1 2">UM1</strain>
    </source>
</reference>
<sequence>MGIAKRHGKRLEDIATAFRERLSTLSSREAYAYIRSLAAKDLDFAAIVSGKEGAIRAATEAQSAKNLLSSILAKSHGLTVVKRDGTSLGRIDAHAQVVMGQGGSFPVNLRFAMAVQKGQVTIRRASLG</sequence>
<protein>
    <submittedName>
        <fullName evidence="1">Uncharacterized protein</fullName>
    </submittedName>
</protein>
<name>A0A2N5C6W9_9BURK</name>
<proteinExistence type="predicted"/>
<gene>
    <name evidence="1" type="ORF">CYJ10_24365</name>
</gene>
<accession>A0A2N5C6W9</accession>
<evidence type="ECO:0000313" key="2">
    <source>
        <dbReference type="Proteomes" id="UP000234341"/>
    </source>
</evidence>
<organism evidence="1 2">
    <name type="scientific">Cupriavidus pauculus</name>
    <dbReference type="NCBI Taxonomy" id="82633"/>
    <lineage>
        <taxon>Bacteria</taxon>
        <taxon>Pseudomonadati</taxon>
        <taxon>Pseudomonadota</taxon>
        <taxon>Betaproteobacteria</taxon>
        <taxon>Burkholderiales</taxon>
        <taxon>Burkholderiaceae</taxon>
        <taxon>Cupriavidus</taxon>
    </lineage>
</organism>
<dbReference type="AlphaFoldDB" id="A0A2N5C6W9"/>